<reference evidence="1 2" key="1">
    <citation type="journal article" date="2023" name="G3 (Bethesda)">
        <title>A chromosome-length genome assembly and annotation of blackberry (Rubus argutus, cv. 'Hillquist').</title>
        <authorList>
            <person name="Bruna T."/>
            <person name="Aryal R."/>
            <person name="Dudchenko O."/>
            <person name="Sargent D.J."/>
            <person name="Mead D."/>
            <person name="Buti M."/>
            <person name="Cavallini A."/>
            <person name="Hytonen T."/>
            <person name="Andres J."/>
            <person name="Pham M."/>
            <person name="Weisz D."/>
            <person name="Mascagni F."/>
            <person name="Usai G."/>
            <person name="Natali L."/>
            <person name="Bassil N."/>
            <person name="Fernandez G.E."/>
            <person name="Lomsadze A."/>
            <person name="Armour M."/>
            <person name="Olukolu B."/>
            <person name="Poorten T."/>
            <person name="Britton C."/>
            <person name="Davik J."/>
            <person name="Ashrafi H."/>
            <person name="Aiden E.L."/>
            <person name="Borodovsky M."/>
            <person name="Worthington M."/>
        </authorList>
    </citation>
    <scope>NUCLEOTIDE SEQUENCE [LARGE SCALE GENOMIC DNA]</scope>
    <source>
        <strain evidence="1">PI 553951</strain>
    </source>
</reference>
<evidence type="ECO:0000313" key="1">
    <source>
        <dbReference type="EMBL" id="KAK9912364.1"/>
    </source>
</evidence>
<dbReference type="AlphaFoldDB" id="A0AAW1VZP4"/>
<keyword evidence="2" id="KW-1185">Reference proteome</keyword>
<accession>A0AAW1VZP4</accession>
<proteinExistence type="predicted"/>
<name>A0AAW1VZP4_RUBAR</name>
<dbReference type="EMBL" id="JBEDUW010000007">
    <property type="protein sequence ID" value="KAK9912364.1"/>
    <property type="molecule type" value="Genomic_DNA"/>
</dbReference>
<evidence type="ECO:0000313" key="2">
    <source>
        <dbReference type="Proteomes" id="UP001457282"/>
    </source>
</evidence>
<protein>
    <submittedName>
        <fullName evidence="1">Uncharacterized protein</fullName>
    </submittedName>
</protein>
<gene>
    <name evidence="1" type="ORF">M0R45_036231</name>
</gene>
<dbReference type="Proteomes" id="UP001457282">
    <property type="component" value="Unassembled WGS sequence"/>
</dbReference>
<comment type="caution">
    <text evidence="1">The sequence shown here is derived from an EMBL/GenBank/DDBJ whole genome shotgun (WGS) entry which is preliminary data.</text>
</comment>
<sequence length="75" mass="8523">MRTPMGDDCAGEEAGLGWEAARRRRGQKRSAATTWYGGGWRLMKRARVNGNGDEIAELPWVWLELVEARVFFVLL</sequence>
<organism evidence="1 2">
    <name type="scientific">Rubus argutus</name>
    <name type="common">Southern blackberry</name>
    <dbReference type="NCBI Taxonomy" id="59490"/>
    <lineage>
        <taxon>Eukaryota</taxon>
        <taxon>Viridiplantae</taxon>
        <taxon>Streptophyta</taxon>
        <taxon>Embryophyta</taxon>
        <taxon>Tracheophyta</taxon>
        <taxon>Spermatophyta</taxon>
        <taxon>Magnoliopsida</taxon>
        <taxon>eudicotyledons</taxon>
        <taxon>Gunneridae</taxon>
        <taxon>Pentapetalae</taxon>
        <taxon>rosids</taxon>
        <taxon>fabids</taxon>
        <taxon>Rosales</taxon>
        <taxon>Rosaceae</taxon>
        <taxon>Rosoideae</taxon>
        <taxon>Rosoideae incertae sedis</taxon>
        <taxon>Rubus</taxon>
    </lineage>
</organism>